<organism evidence="1 2">
    <name type="scientific">Oceanobacillus sojae</name>
    <dbReference type="NCBI Taxonomy" id="582851"/>
    <lineage>
        <taxon>Bacteria</taxon>
        <taxon>Bacillati</taxon>
        <taxon>Bacillota</taxon>
        <taxon>Bacilli</taxon>
        <taxon>Bacillales</taxon>
        <taxon>Bacillaceae</taxon>
        <taxon>Oceanobacillus</taxon>
    </lineage>
</organism>
<evidence type="ECO:0000313" key="1">
    <source>
        <dbReference type="EMBL" id="GEN86005.1"/>
    </source>
</evidence>
<keyword evidence="2" id="KW-1185">Reference proteome</keyword>
<dbReference type="Pfam" id="PF05988">
    <property type="entry name" value="DUF899"/>
    <property type="match status" value="1"/>
</dbReference>
<dbReference type="Proteomes" id="UP000321558">
    <property type="component" value="Unassembled WGS sequence"/>
</dbReference>
<evidence type="ECO:0008006" key="3">
    <source>
        <dbReference type="Google" id="ProtNLM"/>
    </source>
</evidence>
<dbReference type="RefSeq" id="WP_147208843.1">
    <property type="nucleotide sequence ID" value="NZ_BJYM01000003.1"/>
</dbReference>
<dbReference type="OrthoDB" id="574359at2"/>
<proteinExistence type="predicted"/>
<accession>A0A511ZEX7</accession>
<name>A0A511ZEX7_9BACI</name>
<dbReference type="EMBL" id="BJYM01000003">
    <property type="protein sequence ID" value="GEN86005.1"/>
    <property type="molecule type" value="Genomic_DNA"/>
</dbReference>
<gene>
    <name evidence="1" type="ORF">OSO01_07440</name>
</gene>
<comment type="caution">
    <text evidence="1">The sequence shown here is derived from an EMBL/GenBank/DDBJ whole genome shotgun (WGS) entry which is preliminary data.</text>
</comment>
<reference evidence="1 2" key="1">
    <citation type="submission" date="2019-07" db="EMBL/GenBank/DDBJ databases">
        <title>Whole genome shotgun sequence of Oceanobacillus sojae NBRC 105379.</title>
        <authorList>
            <person name="Hosoyama A."/>
            <person name="Uohara A."/>
            <person name="Ohji S."/>
            <person name="Ichikawa N."/>
        </authorList>
    </citation>
    <scope>NUCLEOTIDE SEQUENCE [LARGE SCALE GENOMIC DNA]</scope>
    <source>
        <strain evidence="1 2">NBRC 105379</strain>
    </source>
</reference>
<dbReference type="AlphaFoldDB" id="A0A511ZEX7"/>
<dbReference type="InterPro" id="IPR010296">
    <property type="entry name" value="DUF899_thioredox"/>
</dbReference>
<protein>
    <recommendedName>
        <fullName evidence="3">DUF899 domain-containing protein</fullName>
    </recommendedName>
</protein>
<evidence type="ECO:0000313" key="2">
    <source>
        <dbReference type="Proteomes" id="UP000321558"/>
    </source>
</evidence>
<sequence>MPEKNTALPEIVSRDEWHTARKKLLKKEKEATRARDVLAAERRRLPMVPLEKEYMLEGPNGTIRLLDLFAGRRQLLTYHFMLEPGDEAPCSGCSMFVDNIGHLAHLHARDTSFALISRAPYAEIGQVKKQMEWTIPWYSTFGHKDFNTDSGAGSGFGLSVFLRAGSSIYQTYFTSWRGIETLGSNWTFLDLTPFGRQETWENSPDGWPKTKPYQWWRLHHKYDN</sequence>